<reference evidence="15 16" key="1">
    <citation type="submission" date="2016-10" db="EMBL/GenBank/DDBJ databases">
        <authorList>
            <person name="Cai Z."/>
        </authorList>
    </citation>
    <scope>NUCLEOTIDE SEQUENCE [LARGE SCALE GENOMIC DNA]</scope>
</reference>
<proteinExistence type="inferred from homology"/>
<feature type="transmembrane region" description="Helical" evidence="14">
    <location>
        <begin position="202"/>
        <end position="225"/>
    </location>
</feature>
<feature type="transmembrane region" description="Helical" evidence="14">
    <location>
        <begin position="232"/>
        <end position="251"/>
    </location>
</feature>
<dbReference type="EMBL" id="FNXT01001044">
    <property type="protein sequence ID" value="SZX71346.1"/>
    <property type="molecule type" value="Genomic_DNA"/>
</dbReference>
<feature type="compositionally biased region" description="Basic and acidic residues" evidence="13">
    <location>
        <begin position="707"/>
        <end position="716"/>
    </location>
</feature>
<feature type="transmembrane region" description="Helical" evidence="14">
    <location>
        <begin position="324"/>
        <end position="343"/>
    </location>
</feature>
<evidence type="ECO:0000256" key="6">
    <source>
        <dbReference type="ARBA" id="ARBA00022847"/>
    </source>
</evidence>
<keyword evidence="10 14" id="KW-0472">Membrane</keyword>
<feature type="transmembrane region" description="Helical" evidence="14">
    <location>
        <begin position="611"/>
        <end position="630"/>
    </location>
</feature>
<evidence type="ECO:0000256" key="1">
    <source>
        <dbReference type="ARBA" id="ARBA00004651"/>
    </source>
</evidence>
<dbReference type="STRING" id="3088.A0A383W3V0"/>
<evidence type="ECO:0000256" key="10">
    <source>
        <dbReference type="ARBA" id="ARBA00023136"/>
    </source>
</evidence>
<feature type="transmembrane region" description="Helical" evidence="14">
    <location>
        <begin position="86"/>
        <end position="107"/>
    </location>
</feature>
<keyword evidence="8" id="KW-0915">Sodium</keyword>
<dbReference type="GO" id="GO:0015293">
    <property type="term" value="F:symporter activity"/>
    <property type="evidence" value="ECO:0007669"/>
    <property type="project" value="UniProtKB-KW"/>
</dbReference>
<dbReference type="Pfam" id="PF00474">
    <property type="entry name" value="SSF"/>
    <property type="match status" value="2"/>
</dbReference>
<dbReference type="GO" id="GO:0005886">
    <property type="term" value="C:plasma membrane"/>
    <property type="evidence" value="ECO:0007669"/>
    <property type="project" value="UniProtKB-SubCell"/>
</dbReference>
<dbReference type="PANTHER" id="PTHR48086:SF3">
    <property type="entry name" value="SODIUM_PROLINE SYMPORTER"/>
    <property type="match status" value="1"/>
</dbReference>
<evidence type="ECO:0000256" key="13">
    <source>
        <dbReference type="SAM" id="MobiDB-lite"/>
    </source>
</evidence>
<dbReference type="Proteomes" id="UP000256970">
    <property type="component" value="Unassembled WGS sequence"/>
</dbReference>
<evidence type="ECO:0000313" key="16">
    <source>
        <dbReference type="Proteomes" id="UP000256970"/>
    </source>
</evidence>
<name>A0A383W3V0_TETOB</name>
<dbReference type="PANTHER" id="PTHR48086">
    <property type="entry name" value="SODIUM/PROLINE SYMPORTER-RELATED"/>
    <property type="match status" value="1"/>
</dbReference>
<keyword evidence="3" id="KW-0813">Transport</keyword>
<feature type="transmembrane region" description="Helical" evidence="14">
    <location>
        <begin position="433"/>
        <end position="460"/>
    </location>
</feature>
<evidence type="ECO:0000256" key="14">
    <source>
        <dbReference type="SAM" id="Phobius"/>
    </source>
</evidence>
<accession>A0A383W3V0</accession>
<keyword evidence="7 14" id="KW-1133">Transmembrane helix</keyword>
<dbReference type="InterPro" id="IPR018212">
    <property type="entry name" value="Na/solute_symporter_CS"/>
</dbReference>
<evidence type="ECO:0000256" key="3">
    <source>
        <dbReference type="ARBA" id="ARBA00022448"/>
    </source>
</evidence>
<evidence type="ECO:0000256" key="11">
    <source>
        <dbReference type="ARBA" id="ARBA00023201"/>
    </source>
</evidence>
<dbReference type="PROSITE" id="PS50283">
    <property type="entry name" value="NA_SOLUT_SYMP_3"/>
    <property type="match status" value="1"/>
</dbReference>
<protein>
    <submittedName>
        <fullName evidence="15">Uncharacterized protein</fullName>
    </submittedName>
</protein>
<dbReference type="InterPro" id="IPR038377">
    <property type="entry name" value="Na/Glc_symporter_sf"/>
</dbReference>
<evidence type="ECO:0000256" key="12">
    <source>
        <dbReference type="RuleBase" id="RU362091"/>
    </source>
</evidence>
<feature type="transmembrane region" description="Helical" evidence="14">
    <location>
        <begin position="507"/>
        <end position="528"/>
    </location>
</feature>
<feature type="transmembrane region" description="Helical" evidence="14">
    <location>
        <begin position="56"/>
        <end position="79"/>
    </location>
</feature>
<evidence type="ECO:0000256" key="5">
    <source>
        <dbReference type="ARBA" id="ARBA00022692"/>
    </source>
</evidence>
<evidence type="ECO:0000256" key="8">
    <source>
        <dbReference type="ARBA" id="ARBA00023053"/>
    </source>
</evidence>
<feature type="transmembrane region" description="Helical" evidence="14">
    <location>
        <begin position="481"/>
        <end position="501"/>
    </location>
</feature>
<keyword evidence="6" id="KW-0769">Symport</keyword>
<dbReference type="InterPro" id="IPR001734">
    <property type="entry name" value="Na/solute_symporter"/>
</dbReference>
<keyword evidence="5 14" id="KW-0812">Transmembrane</keyword>
<dbReference type="GO" id="GO:0006814">
    <property type="term" value="P:sodium ion transport"/>
    <property type="evidence" value="ECO:0007669"/>
    <property type="project" value="UniProtKB-KW"/>
</dbReference>
<evidence type="ECO:0000256" key="9">
    <source>
        <dbReference type="ARBA" id="ARBA00023065"/>
    </source>
</evidence>
<dbReference type="AlphaFoldDB" id="A0A383W3V0"/>
<dbReference type="PROSITE" id="PS00456">
    <property type="entry name" value="NA_SOLUT_SYMP_1"/>
    <property type="match status" value="1"/>
</dbReference>
<feature type="transmembrane region" description="Helical" evidence="14">
    <location>
        <begin position="127"/>
        <end position="150"/>
    </location>
</feature>
<keyword evidence="9" id="KW-0406">Ion transport</keyword>
<gene>
    <name evidence="15" type="ORF">BQ4739_LOCUS11478</name>
</gene>
<dbReference type="InterPro" id="IPR050277">
    <property type="entry name" value="Sodium:Solute_Symporter"/>
</dbReference>
<feature type="transmembrane region" description="Helical" evidence="14">
    <location>
        <begin position="363"/>
        <end position="383"/>
    </location>
</feature>
<dbReference type="GO" id="GO:0046942">
    <property type="term" value="P:carboxylic acid transport"/>
    <property type="evidence" value="ECO:0007669"/>
    <property type="project" value="UniProtKB-ARBA"/>
</dbReference>
<feature type="transmembrane region" description="Helical" evidence="14">
    <location>
        <begin position="171"/>
        <end position="196"/>
    </location>
</feature>
<dbReference type="Gene3D" id="1.20.1730.10">
    <property type="entry name" value="Sodium/glucose cotransporter"/>
    <property type="match status" value="1"/>
</dbReference>
<evidence type="ECO:0000256" key="4">
    <source>
        <dbReference type="ARBA" id="ARBA00022475"/>
    </source>
</evidence>
<feature type="region of interest" description="Disordered" evidence="13">
    <location>
        <begin position="691"/>
        <end position="728"/>
    </location>
</feature>
<comment type="similarity">
    <text evidence="2 12">Belongs to the sodium:solute symporter (SSF) (TC 2.A.21) family.</text>
</comment>
<evidence type="ECO:0000313" key="15">
    <source>
        <dbReference type="EMBL" id="SZX71346.1"/>
    </source>
</evidence>
<comment type="subcellular location">
    <subcellularLocation>
        <location evidence="1">Cell membrane</location>
        <topology evidence="1">Multi-pass membrane protein</topology>
    </subcellularLocation>
</comment>
<organism evidence="15 16">
    <name type="scientific">Tetradesmus obliquus</name>
    <name type="common">Green alga</name>
    <name type="synonym">Acutodesmus obliquus</name>
    <dbReference type="NCBI Taxonomy" id="3088"/>
    <lineage>
        <taxon>Eukaryota</taxon>
        <taxon>Viridiplantae</taxon>
        <taxon>Chlorophyta</taxon>
        <taxon>core chlorophytes</taxon>
        <taxon>Chlorophyceae</taxon>
        <taxon>CS clade</taxon>
        <taxon>Sphaeropleales</taxon>
        <taxon>Scenedesmaceae</taxon>
        <taxon>Tetradesmus</taxon>
    </lineage>
</organism>
<evidence type="ECO:0000256" key="7">
    <source>
        <dbReference type="ARBA" id="ARBA00022989"/>
    </source>
</evidence>
<keyword evidence="11" id="KW-0739">Sodium transport</keyword>
<sequence>MSYCTESNFEIAPGLWTHNHTVDEVAGMQQYGCCQKFVCSIACPATIDRTGLGVSWGVPFIVAALAMIVAGIVIGFMTIKGSYKNFFVCGRTLPLWIVIFALLGQGLDSNATLGNVALSYKYAFWDGAMLPLGLGISLIINGLTISGHINRMGLLTLPDLFARKYGSCMEIIVSLIEVASFTCLLAGNLVGTSLLLQFLFGLQLWAGVLIAGVMMASYTIAGGLFSIAYVDIPQAALGFTGLMVVTVYVLATDSPAHALPSKGFALDLGGGLIAKTPGYSGPVNCTDPATGASTCDNFAFPAGDMAVNPRGMTDVDAYAPFPNAILMNWATLVVLSLGNLCALDFQARSMAARNSRTARWANIIAGLVLMGFSVPFGLLGGYARKYHGPDSPYAEFAADTCSAPLGLPSCAQWLPDDKFVLFKYLWERVPRVLGGWSVLAILCASMSTATGAILATSTVMAHNIFRKVPRIGATDANLLRVVRIFAIPMTGLACLVAALAYNPGYLLVVAFDVVLAGCFVPLLAAVYWPSVTPNAGIASCVAGSTLRILLEFLLPKDGSLVAFGQYALQFGKAVAGLPAFMSITPEGNSSLLWDPEKDTCQQAPMRDYTGLDSLLCPLFSLVVLLGVMALERCMPGRDVLFFIPKRWKQQQPLYQLADDQALSETAADLAAAAAALADKDVDVAGVLPGGAGDGGKLKASAAAAGRRPRDVDDSAHAGKVGLSSSQLL</sequence>
<keyword evidence="4" id="KW-1003">Cell membrane</keyword>
<evidence type="ECO:0000256" key="2">
    <source>
        <dbReference type="ARBA" id="ARBA00006434"/>
    </source>
</evidence>
<keyword evidence="16" id="KW-1185">Reference proteome</keyword>